<evidence type="ECO:0000256" key="3">
    <source>
        <dbReference type="ARBA" id="ARBA00022475"/>
    </source>
</evidence>
<dbReference type="InterPro" id="IPR045621">
    <property type="entry name" value="BPD_transp_1_N"/>
</dbReference>
<feature type="transmembrane region" description="Helical" evidence="7">
    <location>
        <begin position="250"/>
        <end position="275"/>
    </location>
</feature>
<evidence type="ECO:0000313" key="9">
    <source>
        <dbReference type="EMBL" id="SDE08904.1"/>
    </source>
</evidence>
<feature type="domain" description="ABC transmembrane type-1" evidence="8">
    <location>
        <begin position="102"/>
        <end position="318"/>
    </location>
</feature>
<feature type="transmembrane region" description="Helical" evidence="7">
    <location>
        <begin position="102"/>
        <end position="125"/>
    </location>
</feature>
<dbReference type="Pfam" id="PF00528">
    <property type="entry name" value="BPD_transp_1"/>
    <property type="match status" value="1"/>
</dbReference>
<evidence type="ECO:0000313" key="10">
    <source>
        <dbReference type="Proteomes" id="UP000198949"/>
    </source>
</evidence>
<evidence type="ECO:0000259" key="8">
    <source>
        <dbReference type="PROSITE" id="PS50928"/>
    </source>
</evidence>
<dbReference type="OrthoDB" id="9778910at2"/>
<dbReference type="Gene3D" id="1.10.3720.10">
    <property type="entry name" value="MetI-like"/>
    <property type="match status" value="1"/>
</dbReference>
<comment type="subcellular location">
    <subcellularLocation>
        <location evidence="1 7">Cell membrane</location>
        <topology evidence="1 7">Multi-pass membrane protein</topology>
    </subcellularLocation>
</comment>
<dbReference type="PANTHER" id="PTHR30465:SF43">
    <property type="entry name" value="OLIGOPEPTIDE ABC TRANSPORTER, PERMEASE PROTEIN"/>
    <property type="match status" value="1"/>
</dbReference>
<keyword evidence="10" id="KW-1185">Reference proteome</keyword>
<dbReference type="SUPFAM" id="SSF161098">
    <property type="entry name" value="MetI-like"/>
    <property type="match status" value="1"/>
</dbReference>
<organism evidence="9 10">
    <name type="scientific">Glycomyces harbinensis</name>
    <dbReference type="NCBI Taxonomy" id="58114"/>
    <lineage>
        <taxon>Bacteria</taxon>
        <taxon>Bacillati</taxon>
        <taxon>Actinomycetota</taxon>
        <taxon>Actinomycetes</taxon>
        <taxon>Glycomycetales</taxon>
        <taxon>Glycomycetaceae</taxon>
        <taxon>Glycomyces</taxon>
    </lineage>
</organism>
<dbReference type="PROSITE" id="PS50928">
    <property type="entry name" value="ABC_TM1"/>
    <property type="match status" value="1"/>
</dbReference>
<dbReference type="InterPro" id="IPR035906">
    <property type="entry name" value="MetI-like_sf"/>
</dbReference>
<accession>A0A1G7A1Y0</accession>
<evidence type="ECO:0000256" key="5">
    <source>
        <dbReference type="ARBA" id="ARBA00022989"/>
    </source>
</evidence>
<dbReference type="Pfam" id="PF19300">
    <property type="entry name" value="BPD_transp_1_N"/>
    <property type="match status" value="1"/>
</dbReference>
<evidence type="ECO:0000256" key="1">
    <source>
        <dbReference type="ARBA" id="ARBA00004651"/>
    </source>
</evidence>
<dbReference type="AlphaFoldDB" id="A0A1G7A1Y0"/>
<protein>
    <submittedName>
        <fullName evidence="9">Peptide/nickel transport system permease protein</fullName>
    </submittedName>
</protein>
<dbReference type="GO" id="GO:0005886">
    <property type="term" value="C:plasma membrane"/>
    <property type="evidence" value="ECO:0007669"/>
    <property type="project" value="UniProtKB-SubCell"/>
</dbReference>
<dbReference type="RefSeq" id="WP_091038711.1">
    <property type="nucleotide sequence ID" value="NZ_FNAD01000012.1"/>
</dbReference>
<dbReference type="PANTHER" id="PTHR30465">
    <property type="entry name" value="INNER MEMBRANE ABC TRANSPORTER"/>
    <property type="match status" value="1"/>
</dbReference>
<keyword evidence="4 7" id="KW-0812">Transmembrane</keyword>
<dbReference type="EMBL" id="FNAD01000012">
    <property type="protein sequence ID" value="SDE08904.1"/>
    <property type="molecule type" value="Genomic_DNA"/>
</dbReference>
<evidence type="ECO:0000256" key="7">
    <source>
        <dbReference type="RuleBase" id="RU363032"/>
    </source>
</evidence>
<comment type="similarity">
    <text evidence="7">Belongs to the binding-protein-dependent transport system permease family.</text>
</comment>
<keyword evidence="3" id="KW-1003">Cell membrane</keyword>
<feature type="transmembrane region" description="Helical" evidence="7">
    <location>
        <begin position="295"/>
        <end position="321"/>
    </location>
</feature>
<proteinExistence type="inferred from homology"/>
<evidence type="ECO:0000256" key="2">
    <source>
        <dbReference type="ARBA" id="ARBA00022448"/>
    </source>
</evidence>
<name>A0A1G7A1Y0_9ACTN</name>
<keyword evidence="2 7" id="KW-0813">Transport</keyword>
<dbReference type="InterPro" id="IPR000515">
    <property type="entry name" value="MetI-like"/>
</dbReference>
<reference evidence="10" key="1">
    <citation type="submission" date="2016-10" db="EMBL/GenBank/DDBJ databases">
        <authorList>
            <person name="Varghese N."/>
            <person name="Submissions S."/>
        </authorList>
    </citation>
    <scope>NUCLEOTIDE SEQUENCE [LARGE SCALE GENOMIC DNA]</scope>
    <source>
        <strain evidence="10">CGMCC 4.3516</strain>
    </source>
</reference>
<dbReference type="GO" id="GO:0055085">
    <property type="term" value="P:transmembrane transport"/>
    <property type="evidence" value="ECO:0007669"/>
    <property type="project" value="InterPro"/>
</dbReference>
<dbReference type="STRING" id="58114.SAMN05216270_112104"/>
<feature type="transmembrane region" description="Helical" evidence="7">
    <location>
        <begin position="137"/>
        <end position="161"/>
    </location>
</feature>
<feature type="transmembrane region" description="Helical" evidence="7">
    <location>
        <begin position="195"/>
        <end position="214"/>
    </location>
</feature>
<keyword evidence="6 7" id="KW-0472">Membrane</keyword>
<gene>
    <name evidence="9" type="ORF">SAMN05216270_112104</name>
</gene>
<feature type="transmembrane region" description="Helical" evidence="7">
    <location>
        <begin position="9"/>
        <end position="29"/>
    </location>
</feature>
<keyword evidence="5 7" id="KW-1133">Transmembrane helix</keyword>
<sequence length="331" mass="36307">MVRYLGRRVLYMAATLLAISLVVFVIINLPPGDYVTALQSRYAVQGQGLNPQDLENLRVRYGLDGNLLQQYWHWFTQIVVHGDLGMSFEHEKPVAQVIAPRLGWTIAVSVITLLVTWALAFPIGVYSAVKQHSAGDYAVTTVGFLGLATPNFLIALVFIYFSVTWFGSVPSGLCSPEWCDAAWNLGKLLDLLGHLWIPMIVIGTGGVAGLVRIIRNNLLDELHRPYVTAARARGVPEGALLRRYPLRVALNPFVSTIGWILPLLLVGDIVVGQILSLPTLGPILLGSLKSQDMYLAGSIIMVLSVVTVIGTLISDLLLGWLDPRIRLGHQR</sequence>
<dbReference type="Proteomes" id="UP000198949">
    <property type="component" value="Unassembled WGS sequence"/>
</dbReference>
<evidence type="ECO:0000256" key="6">
    <source>
        <dbReference type="ARBA" id="ARBA00023136"/>
    </source>
</evidence>
<evidence type="ECO:0000256" key="4">
    <source>
        <dbReference type="ARBA" id="ARBA00022692"/>
    </source>
</evidence>